<organism evidence="3 4">
    <name type="scientific">Apiospora rasikravindrae</name>
    <dbReference type="NCBI Taxonomy" id="990691"/>
    <lineage>
        <taxon>Eukaryota</taxon>
        <taxon>Fungi</taxon>
        <taxon>Dikarya</taxon>
        <taxon>Ascomycota</taxon>
        <taxon>Pezizomycotina</taxon>
        <taxon>Sordariomycetes</taxon>
        <taxon>Xylariomycetidae</taxon>
        <taxon>Amphisphaeriales</taxon>
        <taxon>Apiosporaceae</taxon>
        <taxon>Apiospora</taxon>
    </lineage>
</organism>
<gene>
    <name evidence="3" type="ORF">PG993_003794</name>
</gene>
<protein>
    <submittedName>
        <fullName evidence="3">Uncharacterized protein</fullName>
    </submittedName>
</protein>
<evidence type="ECO:0000256" key="2">
    <source>
        <dbReference type="SAM" id="SignalP"/>
    </source>
</evidence>
<proteinExistence type="predicted"/>
<accession>A0ABR1U0J0</accession>
<dbReference type="EMBL" id="JAQQWK010000002">
    <property type="protein sequence ID" value="KAK8052409.1"/>
    <property type="molecule type" value="Genomic_DNA"/>
</dbReference>
<feature type="chain" id="PRO_5047324931" evidence="2">
    <location>
        <begin position="19"/>
        <end position="247"/>
    </location>
</feature>
<feature type="signal peptide" evidence="2">
    <location>
        <begin position="1"/>
        <end position="18"/>
    </location>
</feature>
<keyword evidence="4" id="KW-1185">Reference proteome</keyword>
<name>A0ABR1U0J0_9PEZI</name>
<reference evidence="3 4" key="1">
    <citation type="submission" date="2023-01" db="EMBL/GenBank/DDBJ databases">
        <title>Analysis of 21 Apiospora genomes using comparative genomics revels a genus with tremendous synthesis potential of carbohydrate active enzymes and secondary metabolites.</title>
        <authorList>
            <person name="Sorensen T."/>
        </authorList>
    </citation>
    <scope>NUCLEOTIDE SEQUENCE [LARGE SCALE GENOMIC DNA]</scope>
    <source>
        <strain evidence="3 4">CBS 33761</strain>
    </source>
</reference>
<evidence type="ECO:0000313" key="4">
    <source>
        <dbReference type="Proteomes" id="UP001444661"/>
    </source>
</evidence>
<feature type="compositionally biased region" description="Low complexity" evidence="1">
    <location>
        <begin position="186"/>
        <end position="221"/>
    </location>
</feature>
<dbReference type="Proteomes" id="UP001444661">
    <property type="component" value="Unassembled WGS sequence"/>
</dbReference>
<evidence type="ECO:0000313" key="3">
    <source>
        <dbReference type="EMBL" id="KAK8052409.1"/>
    </source>
</evidence>
<evidence type="ECO:0000256" key="1">
    <source>
        <dbReference type="SAM" id="MobiDB-lite"/>
    </source>
</evidence>
<sequence>MKYAHFATAALLPMACAAGDLDGRSKKYEISNLTATCYDAYETHYCVWDLMVSASDKPNYGAGVETMCESPTGALVGCGPGESGSYSLSTTVHEHNNTLLVTLKSRDDMAAMAMPLEDFVEVADPPATTYGGKSAMWLWRGGESFSVPAKDLEVSDDDPPFIAPPKVVEWDLASASASGIATAADEAPTRKASSSMASATAAPTASATDDAATSDSANPSDHPSGATRDSAFAGVVFFIGIMGLLVF</sequence>
<keyword evidence="2" id="KW-0732">Signal</keyword>
<comment type="caution">
    <text evidence="3">The sequence shown here is derived from an EMBL/GenBank/DDBJ whole genome shotgun (WGS) entry which is preliminary data.</text>
</comment>
<feature type="region of interest" description="Disordered" evidence="1">
    <location>
        <begin position="186"/>
        <end position="225"/>
    </location>
</feature>